<accession>A0A318SDD1</accession>
<dbReference type="Gene3D" id="3.20.20.140">
    <property type="entry name" value="Metal-dependent hydrolases"/>
    <property type="match status" value="1"/>
</dbReference>
<dbReference type="InterPro" id="IPR032466">
    <property type="entry name" value="Metal_Hydrolase"/>
</dbReference>
<dbReference type="InterPro" id="IPR006680">
    <property type="entry name" value="Amidohydro-rel"/>
</dbReference>
<dbReference type="CDD" id="cd01299">
    <property type="entry name" value="Met_dep_hydrolase_A"/>
    <property type="match status" value="1"/>
</dbReference>
<dbReference type="EMBL" id="QJSX01000018">
    <property type="protein sequence ID" value="PYE50388.1"/>
    <property type="molecule type" value="Genomic_DNA"/>
</dbReference>
<dbReference type="PANTHER" id="PTHR43135:SF3">
    <property type="entry name" value="ALPHA-D-RIBOSE 1-METHYLPHOSPHONATE 5-TRIPHOSPHATE DIPHOSPHATASE"/>
    <property type="match status" value="1"/>
</dbReference>
<dbReference type="PANTHER" id="PTHR43135">
    <property type="entry name" value="ALPHA-D-RIBOSE 1-METHYLPHOSPHONATE 5-TRIPHOSPHATE DIPHOSPHATASE"/>
    <property type="match status" value="1"/>
</dbReference>
<dbReference type="SUPFAM" id="SSF51556">
    <property type="entry name" value="Metallo-dependent hydrolases"/>
    <property type="match status" value="1"/>
</dbReference>
<dbReference type="InterPro" id="IPR011059">
    <property type="entry name" value="Metal-dep_hydrolase_composite"/>
</dbReference>
<dbReference type="GO" id="GO:0016810">
    <property type="term" value="F:hydrolase activity, acting on carbon-nitrogen (but not peptide) bonds"/>
    <property type="evidence" value="ECO:0007669"/>
    <property type="project" value="InterPro"/>
</dbReference>
<organism evidence="2 3">
    <name type="scientific">Deinococcus yavapaiensis KR-236</name>
    <dbReference type="NCBI Taxonomy" id="694435"/>
    <lineage>
        <taxon>Bacteria</taxon>
        <taxon>Thermotogati</taxon>
        <taxon>Deinococcota</taxon>
        <taxon>Deinococci</taxon>
        <taxon>Deinococcales</taxon>
        <taxon>Deinococcaceae</taxon>
        <taxon>Deinococcus</taxon>
    </lineage>
</organism>
<evidence type="ECO:0000313" key="3">
    <source>
        <dbReference type="Proteomes" id="UP000248326"/>
    </source>
</evidence>
<dbReference type="SUPFAM" id="SSF51338">
    <property type="entry name" value="Composite domain of metallo-dependent hydrolases"/>
    <property type="match status" value="1"/>
</dbReference>
<dbReference type="Gene3D" id="2.30.40.10">
    <property type="entry name" value="Urease, subunit C, domain 1"/>
    <property type="match status" value="1"/>
</dbReference>
<name>A0A318SDD1_9DEIO</name>
<dbReference type="InterPro" id="IPR057744">
    <property type="entry name" value="OTAase-like"/>
</dbReference>
<dbReference type="Pfam" id="PF01979">
    <property type="entry name" value="Amidohydro_1"/>
    <property type="match status" value="1"/>
</dbReference>
<keyword evidence="3" id="KW-1185">Reference proteome</keyword>
<dbReference type="RefSeq" id="WP_110888348.1">
    <property type="nucleotide sequence ID" value="NZ_QJSX01000018.1"/>
</dbReference>
<evidence type="ECO:0000313" key="2">
    <source>
        <dbReference type="EMBL" id="PYE50388.1"/>
    </source>
</evidence>
<gene>
    <name evidence="2" type="ORF">DES52_1185</name>
</gene>
<sequence length="425" mass="45572">MPVALRTGTLLDGSGNAPIQNAVVLIDGERITGVLRQHETPPPNYTLIDASRFTVTPGLIDVHVHILGSGDPHEDAFFTAGASTTLPDFTLECYKNALSSLHAGWTTLRDCACRDYADIAVRNAINAGKLVGPRLWTCGLGITSTAGHMDFEKFLAPHVTSGSPTALADDPTEGRKAVRQNLRYDVDFIKINATLTEHVRRYGMRCSPEMTRETMQAIIDEAHMHHRKVTAHCYGGEGATWAIEAGVDGIEHGFFLTDEQLDMMAERGTVLCPTLSVTGRFRELGPEAMDKPHFAAWRDKAIDAAWDTTARARAHGVQIICGSDASMPGVRHGGNGYELQMLVEAGLSAMDALVSATSGAAKALDIPDVGVIAPGHYADLVVVDGDPSLDITVLQDLQRVPLVIKGGEIVADRRTAVPHSVVAAD</sequence>
<comment type="caution">
    <text evidence="2">The sequence shown here is derived from an EMBL/GenBank/DDBJ whole genome shotgun (WGS) entry which is preliminary data.</text>
</comment>
<protein>
    <submittedName>
        <fullName evidence="2">Imidazolonepropionase-like amidohydrolase</fullName>
    </submittedName>
</protein>
<dbReference type="InterPro" id="IPR051781">
    <property type="entry name" value="Metallo-dep_Hydrolase"/>
</dbReference>
<evidence type="ECO:0000259" key="1">
    <source>
        <dbReference type="Pfam" id="PF01979"/>
    </source>
</evidence>
<feature type="domain" description="Amidohydrolase-related" evidence="1">
    <location>
        <begin position="54"/>
        <end position="410"/>
    </location>
</feature>
<dbReference type="Proteomes" id="UP000248326">
    <property type="component" value="Unassembled WGS sequence"/>
</dbReference>
<proteinExistence type="predicted"/>
<dbReference type="OrthoDB" id="9797498at2"/>
<dbReference type="AlphaFoldDB" id="A0A318SDD1"/>
<reference evidence="2 3" key="1">
    <citation type="submission" date="2018-06" db="EMBL/GenBank/DDBJ databases">
        <title>Genomic Encyclopedia of Type Strains, Phase IV (KMG-IV): sequencing the most valuable type-strain genomes for metagenomic binning, comparative biology and taxonomic classification.</title>
        <authorList>
            <person name="Goeker M."/>
        </authorList>
    </citation>
    <scope>NUCLEOTIDE SEQUENCE [LARGE SCALE GENOMIC DNA]</scope>
    <source>
        <strain evidence="2 3">DSM 18048</strain>
    </source>
</reference>
<keyword evidence="2" id="KW-0378">Hydrolase</keyword>